<evidence type="ECO:0000313" key="9">
    <source>
        <dbReference type="Proteomes" id="UP000659124"/>
    </source>
</evidence>
<keyword evidence="4" id="KW-0472">Membrane</keyword>
<dbReference type="RefSeq" id="WP_188087654.1">
    <property type="nucleotide sequence ID" value="NZ_JACVFC010000001.1"/>
</dbReference>
<evidence type="ECO:0000256" key="2">
    <source>
        <dbReference type="ARBA" id="ARBA00006275"/>
    </source>
</evidence>
<gene>
    <name evidence="8" type="ORF">ICL07_09410</name>
</gene>
<evidence type="ECO:0000259" key="6">
    <source>
        <dbReference type="Pfam" id="PF07980"/>
    </source>
</evidence>
<dbReference type="Gene3D" id="1.25.40.390">
    <property type="match status" value="1"/>
</dbReference>
<evidence type="ECO:0000313" key="8">
    <source>
        <dbReference type="EMBL" id="MBC9930588.1"/>
    </source>
</evidence>
<dbReference type="InterPro" id="IPR033985">
    <property type="entry name" value="SusD-like_N"/>
</dbReference>
<evidence type="ECO:0000256" key="4">
    <source>
        <dbReference type="ARBA" id="ARBA00023136"/>
    </source>
</evidence>
<dbReference type="SUPFAM" id="SSF48452">
    <property type="entry name" value="TPR-like"/>
    <property type="match status" value="1"/>
</dbReference>
<evidence type="ECO:0000259" key="7">
    <source>
        <dbReference type="Pfam" id="PF14322"/>
    </source>
</evidence>
<name>A0ABR7TKW0_9BACT</name>
<dbReference type="Pfam" id="PF14322">
    <property type="entry name" value="SusD-like_3"/>
    <property type="match status" value="1"/>
</dbReference>
<sequence>MPVIAGITLLTGTVSCRKGLDYDNQNNLNPNNVWKDSTMIGAFLSDIYGNMMPGWTFNGADSDEGISNARSMPDYSRGILAISTTNSKLDYTNIDKINFFLDKLQTLSSDILSDAKKQQFTGEAKFWRAWAYWGMVKNLGGVPLILHTQPADNVDALFVPRNKTSECIAQIVKDLDDAIQLLPGVYANAGKDYGRITKVAAMAFKGRVLLSYASPLFNPTGNAARWQAAYDANKAAVDFAVTQGHGLFPSYRNIWYQERNPEVIMVNQFQYPNNPTYFNYIRPEPMTKDVSNNNQPLLSLLLAFPKRDGAPMLLDKARLADPAYNAEFLTDFYTNRDDRFYATIFCGGTPYPAPDEVAPIYVKGNSFWNAWKYDVAAGRYVNILNVIHPGMPGNPGLTGFFDRKGLDTTVTANLGKQAQTDWPEIRFAEVWMNYGECANELGKTAEALQVLRNIRQRAGIQPGINNNYGITAAAVQDIRDAYITERQAEFAFENKRLDDLRRWKRFDILNNQGARHGLYLTLNNNQTVSPSDNIMTAAVRARFTANYIDNLDGDPAFKFNLDLHHWFYAIPPSQISQSKNVLQQNNEWGGAFDPLQ</sequence>
<dbReference type="InterPro" id="IPR011990">
    <property type="entry name" value="TPR-like_helical_dom_sf"/>
</dbReference>
<keyword evidence="5" id="KW-0998">Cell outer membrane</keyword>
<feature type="domain" description="SusD-like N-terminal" evidence="7">
    <location>
        <begin position="89"/>
        <end position="210"/>
    </location>
</feature>
<evidence type="ECO:0000256" key="5">
    <source>
        <dbReference type="ARBA" id="ARBA00023237"/>
    </source>
</evidence>
<comment type="similarity">
    <text evidence="2">Belongs to the SusD family.</text>
</comment>
<reference evidence="8 9" key="1">
    <citation type="submission" date="2020-09" db="EMBL/GenBank/DDBJ databases">
        <title>Genome sequences of type strains of Chitinophaga qingshengii and Chitinophaga varians.</title>
        <authorList>
            <person name="Kittiwongwattana C."/>
        </authorList>
    </citation>
    <scope>NUCLEOTIDE SEQUENCE [LARGE SCALE GENOMIC DNA]</scope>
    <source>
        <strain evidence="8 9">JCM 30026</strain>
    </source>
</reference>
<proteinExistence type="inferred from homology"/>
<evidence type="ECO:0000256" key="3">
    <source>
        <dbReference type="ARBA" id="ARBA00022729"/>
    </source>
</evidence>
<keyword evidence="3" id="KW-0732">Signal</keyword>
<accession>A0ABR7TKW0</accession>
<comment type="caution">
    <text evidence="8">The sequence shown here is derived from an EMBL/GenBank/DDBJ whole genome shotgun (WGS) entry which is preliminary data.</text>
</comment>
<feature type="domain" description="RagB/SusD" evidence="6">
    <location>
        <begin position="271"/>
        <end position="588"/>
    </location>
</feature>
<dbReference type="EMBL" id="JACVFC010000001">
    <property type="protein sequence ID" value="MBC9930588.1"/>
    <property type="molecule type" value="Genomic_DNA"/>
</dbReference>
<keyword evidence="9" id="KW-1185">Reference proteome</keyword>
<dbReference type="InterPro" id="IPR012944">
    <property type="entry name" value="SusD_RagB_dom"/>
</dbReference>
<protein>
    <submittedName>
        <fullName evidence="8">RagB/SusD family nutrient uptake outer membrane protein</fullName>
    </submittedName>
</protein>
<organism evidence="8 9">
    <name type="scientific">Chitinophaga qingshengii</name>
    <dbReference type="NCBI Taxonomy" id="1569794"/>
    <lineage>
        <taxon>Bacteria</taxon>
        <taxon>Pseudomonadati</taxon>
        <taxon>Bacteroidota</taxon>
        <taxon>Chitinophagia</taxon>
        <taxon>Chitinophagales</taxon>
        <taxon>Chitinophagaceae</taxon>
        <taxon>Chitinophaga</taxon>
    </lineage>
</organism>
<dbReference type="Pfam" id="PF07980">
    <property type="entry name" value="SusD_RagB"/>
    <property type="match status" value="1"/>
</dbReference>
<dbReference type="Proteomes" id="UP000659124">
    <property type="component" value="Unassembled WGS sequence"/>
</dbReference>
<evidence type="ECO:0000256" key="1">
    <source>
        <dbReference type="ARBA" id="ARBA00004442"/>
    </source>
</evidence>
<comment type="subcellular location">
    <subcellularLocation>
        <location evidence="1">Cell outer membrane</location>
    </subcellularLocation>
</comment>